<reference evidence="1" key="1">
    <citation type="submission" date="2020-02" db="EMBL/GenBank/DDBJ databases">
        <authorList>
            <person name="Meier V. D."/>
        </authorList>
    </citation>
    <scope>NUCLEOTIDE SEQUENCE</scope>
    <source>
        <strain evidence="1">AVDCRST_MAG18</strain>
    </source>
</reference>
<dbReference type="AlphaFoldDB" id="A0A6J4VJW6"/>
<dbReference type="EMBL" id="CADCWN010000235">
    <property type="protein sequence ID" value="CAA9580846.1"/>
    <property type="molecule type" value="Genomic_DNA"/>
</dbReference>
<organism evidence="1">
    <name type="scientific">uncultured Thermomicrobiales bacterium</name>
    <dbReference type="NCBI Taxonomy" id="1645740"/>
    <lineage>
        <taxon>Bacteria</taxon>
        <taxon>Pseudomonadati</taxon>
        <taxon>Thermomicrobiota</taxon>
        <taxon>Thermomicrobia</taxon>
        <taxon>Thermomicrobiales</taxon>
        <taxon>environmental samples</taxon>
    </lineage>
</organism>
<sequence length="42" mass="4605">MKGRALRSEVGAYCIRPHISLPPTFADDLGAGRARMARRGSY</sequence>
<name>A0A6J4VJW6_9BACT</name>
<gene>
    <name evidence="1" type="ORF">AVDCRST_MAG18-3110</name>
</gene>
<proteinExistence type="predicted"/>
<protein>
    <submittedName>
        <fullName evidence="1">Uncharacterized protein</fullName>
    </submittedName>
</protein>
<accession>A0A6J4VJW6</accession>
<evidence type="ECO:0000313" key="1">
    <source>
        <dbReference type="EMBL" id="CAA9580846.1"/>
    </source>
</evidence>